<organism evidence="1 2">
    <name type="scientific">Meishania litoralis</name>
    <dbReference type="NCBI Taxonomy" id="3434685"/>
    <lineage>
        <taxon>Bacteria</taxon>
        <taxon>Pseudomonadati</taxon>
        <taxon>Bacteroidota</taxon>
        <taxon>Flavobacteriia</taxon>
        <taxon>Flavobacteriales</taxon>
        <taxon>Flavobacteriaceae</taxon>
        <taxon>Meishania</taxon>
    </lineage>
</organism>
<name>A0ACC7LKY0_9FLAO</name>
<dbReference type="Proteomes" id="UP001595191">
    <property type="component" value="Unassembled WGS sequence"/>
</dbReference>
<evidence type="ECO:0000313" key="2">
    <source>
        <dbReference type="Proteomes" id="UP001595191"/>
    </source>
</evidence>
<reference evidence="1" key="1">
    <citation type="submission" date="2024-09" db="EMBL/GenBank/DDBJ databases">
        <authorList>
            <person name="Liu J."/>
        </authorList>
    </citation>
    <scope>NUCLEOTIDE SEQUENCE</scope>
    <source>
        <strain evidence="1">NBU2967</strain>
    </source>
</reference>
<keyword evidence="2" id="KW-1185">Reference proteome</keyword>
<gene>
    <name evidence="1" type="ORF">ACEZ3G_09450</name>
</gene>
<proteinExistence type="predicted"/>
<evidence type="ECO:0000313" key="1">
    <source>
        <dbReference type="EMBL" id="MFH6603700.1"/>
    </source>
</evidence>
<accession>A0ACC7LKY0</accession>
<comment type="caution">
    <text evidence="1">The sequence shown here is derived from an EMBL/GenBank/DDBJ whole genome shotgun (WGS) entry which is preliminary data.</text>
</comment>
<protein>
    <submittedName>
        <fullName evidence="1">Sodium:solute symporter</fullName>
    </submittedName>
</protein>
<sequence>MGALGILDWAILTGTLLFIVAYGVWRTKGSQNVHDYVRGGSNAKWWTIGLSVMATQASAITFLSTPGQAFHDGMGFVQFYLGLPLAMVIICLVFVPIYHRLKVYTAYEFLESRFDLKTRSLAAVLFLIQRGLAAGITIFAPSIILSAILGWDLQTLNIIIGTLVIIYTVSGGTKAVNVTQKQQMFIIMTGMFVTFFYILGYLPADIDFGKALKIAGASNKLEILDFSFDTKSRYTFWSGITGGLFLALAYFGTDQSQVQRYLSGKSVRESQLGLVFNGIFKIPMQFFILLVGVMVFIFYQYNPSPLNFNPAATKTVMESEYASDYKLLQEKHHELEIEKKMAQDKFSEALELKEFAVIEEAKLQIVEINQKDIANRQAAKTLIQQADDGAETNDKDYVFIHFILYNLPKGLIGLLLAVILSAAMSSTASELNALGTITALDLYKRNTKGNFSEKYYVRISKGFTLMWGVIAIIIACVASLFDNLIQLVNIIGSIFYGNVLGIFLLAFFFKFVKGNAVFFAAILTQLIICVIYYNYIHVYPSGDEKLGYLWLNFIGAALVILTAILMEGFDRLLKARTISS</sequence>
<dbReference type="EMBL" id="JBHFPV010000002">
    <property type="protein sequence ID" value="MFH6603700.1"/>
    <property type="molecule type" value="Genomic_DNA"/>
</dbReference>